<dbReference type="InterPro" id="IPR024729">
    <property type="entry name" value="USP7_ICP0-binding_dom"/>
</dbReference>
<keyword evidence="5" id="KW-0788">Thiol protease</keyword>
<evidence type="ECO:0000256" key="4">
    <source>
        <dbReference type="ARBA" id="ARBA00022801"/>
    </source>
</evidence>
<dbReference type="GO" id="GO:0008234">
    <property type="term" value="F:cysteine-type peptidase activity"/>
    <property type="evidence" value="ECO:0007669"/>
    <property type="project" value="UniProtKB-KW"/>
</dbReference>
<dbReference type="AlphaFoldDB" id="A0A438H2G3"/>
<protein>
    <submittedName>
        <fullName evidence="7">Ubiquitin carboxyl-terminal hydrolase 13</fullName>
    </submittedName>
</protein>
<keyword evidence="4 7" id="KW-0378">Hydrolase</keyword>
<dbReference type="GO" id="GO:0006508">
    <property type="term" value="P:proteolysis"/>
    <property type="evidence" value="ECO:0007669"/>
    <property type="project" value="UniProtKB-KW"/>
</dbReference>
<dbReference type="GO" id="GO:0101005">
    <property type="term" value="F:deubiquitinase activity"/>
    <property type="evidence" value="ECO:0007669"/>
    <property type="project" value="UniProtKB-ARBA"/>
</dbReference>
<dbReference type="FunFam" id="3.10.20.90:FF:000050">
    <property type="entry name" value="Ubiquitin carboxyl-terminal hydrolase 13"/>
    <property type="match status" value="1"/>
</dbReference>
<reference evidence="7 8" key="1">
    <citation type="journal article" date="2018" name="PLoS Genet.">
        <title>Population sequencing reveals clonal diversity and ancestral inbreeding in the grapevine cultivar Chardonnay.</title>
        <authorList>
            <person name="Roach M.J."/>
            <person name="Johnson D.L."/>
            <person name="Bohlmann J."/>
            <person name="van Vuuren H.J."/>
            <person name="Jones S.J."/>
            <person name="Pretorius I.S."/>
            <person name="Schmidt S.A."/>
            <person name="Borneman A.R."/>
        </authorList>
    </citation>
    <scope>NUCLEOTIDE SEQUENCE [LARGE SCALE GENOMIC DNA]</scope>
    <source>
        <strain evidence="8">cv. Chardonnay</strain>
        <tissue evidence="7">Leaf</tissue>
    </source>
</reference>
<proteinExistence type="inferred from homology"/>
<evidence type="ECO:0000256" key="5">
    <source>
        <dbReference type="ARBA" id="ARBA00022807"/>
    </source>
</evidence>
<keyword evidence="2" id="KW-0645">Protease</keyword>
<keyword evidence="3" id="KW-0833">Ubl conjugation pathway</keyword>
<organism evidence="7 8">
    <name type="scientific">Vitis vinifera</name>
    <name type="common">Grape</name>
    <dbReference type="NCBI Taxonomy" id="29760"/>
    <lineage>
        <taxon>Eukaryota</taxon>
        <taxon>Viridiplantae</taxon>
        <taxon>Streptophyta</taxon>
        <taxon>Embryophyta</taxon>
        <taxon>Tracheophyta</taxon>
        <taxon>Spermatophyta</taxon>
        <taxon>Magnoliopsida</taxon>
        <taxon>eudicotyledons</taxon>
        <taxon>Gunneridae</taxon>
        <taxon>Pentapetalae</taxon>
        <taxon>rosids</taxon>
        <taxon>Vitales</taxon>
        <taxon>Vitaceae</taxon>
        <taxon>Viteae</taxon>
        <taxon>Vitis</taxon>
    </lineage>
</organism>
<gene>
    <name evidence="7" type="primary">UBP13_2</name>
    <name evidence="7" type="ORF">CK203_050984</name>
</gene>
<dbReference type="GO" id="GO:0005634">
    <property type="term" value="C:nucleus"/>
    <property type="evidence" value="ECO:0007669"/>
    <property type="project" value="UniProtKB-ARBA"/>
</dbReference>
<comment type="similarity">
    <text evidence="1">Belongs to the peptidase C19 family.</text>
</comment>
<name>A0A438H2G3_VITVI</name>
<accession>A0A438H2G3</accession>
<dbReference type="Gene3D" id="3.10.20.90">
    <property type="entry name" value="Phosphatidylinositol 3-kinase Catalytic Subunit, Chain A, domain 1"/>
    <property type="match status" value="1"/>
</dbReference>
<comment type="caution">
    <text evidence="7">The sequence shown here is derived from an EMBL/GenBank/DDBJ whole genome shotgun (WGS) entry which is preliminary data.</text>
</comment>
<dbReference type="Proteomes" id="UP000288805">
    <property type="component" value="Unassembled WGS sequence"/>
</dbReference>
<evidence type="ECO:0000313" key="8">
    <source>
        <dbReference type="Proteomes" id="UP000288805"/>
    </source>
</evidence>
<feature type="domain" description="Ubiquitin carboxyl-terminal hydrolase 7 ICP0-binding" evidence="6">
    <location>
        <begin position="208"/>
        <end position="362"/>
    </location>
</feature>
<sequence length="369" mass="41115">MGKSFAPPWISLVVPSNGSNGVKVRGELAGMSCANESMKRQSSLLLKGAVDALLQCGQRAGLVLVVAEISEKSMVSSGLVDVVEGDRAQLSSSRIEVFKPQEACSPVVELALFGAFLISRGFDSQMPELLRWWFTLMDRCGPHGGSGKTPWYSLSLSGSSLGTQVTISPSPSRNNPVEFEDVDVRLIEEVVGETTWEKGTCLGLVSMKEVGQLREVSNKANHAELKLFLEVELGQDLRPVPPPEKTKEEILLFFKLYDPLKEELRYVGRLFVKGSGKPIEILSKLNELAGFSPNEEIELFEEIKFEPNVMCEHIDKRLTFRASQLEDGDIICYQRLLQIDSSQQCRYPDVPSFLEYVHNRQVYILNHFG</sequence>
<dbReference type="Pfam" id="PF12436">
    <property type="entry name" value="USP7_ICP0_bdg"/>
    <property type="match status" value="1"/>
</dbReference>
<evidence type="ECO:0000313" key="7">
    <source>
        <dbReference type="EMBL" id="RVW78816.1"/>
    </source>
</evidence>
<dbReference type="EMBL" id="QGNW01000290">
    <property type="protein sequence ID" value="RVW78816.1"/>
    <property type="molecule type" value="Genomic_DNA"/>
</dbReference>
<evidence type="ECO:0000256" key="2">
    <source>
        <dbReference type="ARBA" id="ARBA00022670"/>
    </source>
</evidence>
<evidence type="ECO:0000256" key="3">
    <source>
        <dbReference type="ARBA" id="ARBA00022786"/>
    </source>
</evidence>
<evidence type="ECO:0000259" key="6">
    <source>
        <dbReference type="Pfam" id="PF12436"/>
    </source>
</evidence>
<evidence type="ECO:0000256" key="1">
    <source>
        <dbReference type="ARBA" id="ARBA00009085"/>
    </source>
</evidence>